<evidence type="ECO:0000256" key="13">
    <source>
        <dbReference type="ARBA" id="ARBA00023163"/>
    </source>
</evidence>
<evidence type="ECO:0000256" key="5">
    <source>
        <dbReference type="ARBA" id="ARBA00022723"/>
    </source>
</evidence>
<dbReference type="Pfam" id="PF23570">
    <property type="entry name" value="PHD_P300"/>
    <property type="match status" value="1"/>
</dbReference>
<feature type="region of interest" description="Disordered" evidence="20">
    <location>
        <begin position="1924"/>
        <end position="1962"/>
    </location>
</feature>
<dbReference type="GO" id="GO:0004402">
    <property type="term" value="F:histone acetyltransferase activity"/>
    <property type="evidence" value="ECO:0007669"/>
    <property type="project" value="InterPro"/>
</dbReference>
<dbReference type="InterPro" id="IPR038547">
    <property type="entry name" value="RING_CBP-p300_sf"/>
</dbReference>
<dbReference type="SMART" id="SM00551">
    <property type="entry name" value="ZnF_TAZ"/>
    <property type="match status" value="2"/>
</dbReference>
<dbReference type="Pfam" id="PF06001">
    <property type="entry name" value="RING_CBP-p300"/>
    <property type="match status" value="1"/>
</dbReference>
<feature type="compositionally biased region" description="Low complexity" evidence="20">
    <location>
        <begin position="1860"/>
        <end position="1870"/>
    </location>
</feature>
<dbReference type="InterPro" id="IPR000197">
    <property type="entry name" value="Znf_TAZ"/>
</dbReference>
<feature type="compositionally biased region" description="Low complexity" evidence="20">
    <location>
        <begin position="1924"/>
        <end position="1933"/>
    </location>
</feature>
<evidence type="ECO:0000259" key="23">
    <source>
        <dbReference type="PROSITE" id="PS50135"/>
    </source>
</evidence>
<dbReference type="GO" id="GO:0005667">
    <property type="term" value="C:transcription regulator complex"/>
    <property type="evidence" value="ECO:0007669"/>
    <property type="project" value="TreeGrafter"/>
</dbReference>
<feature type="compositionally biased region" description="Polar residues" evidence="20">
    <location>
        <begin position="1617"/>
        <end position="1626"/>
    </location>
</feature>
<dbReference type="Gene3D" id="1.20.920.10">
    <property type="entry name" value="Bromodomain-like"/>
    <property type="match status" value="1"/>
</dbReference>
<dbReference type="Gene3D" id="3.30.60.90">
    <property type="match status" value="1"/>
</dbReference>
<keyword evidence="9" id="KW-0156">Chromatin regulator</keyword>
<sequence>MGRSGPTCFLCTARVPHGLQPPAKKFRSGPLGSGPGSEADFDFNKMLTQFDGNNNDDTEEIFDISRDFNDSTNTIENQSQPFSNNNGQTPPQQLNSNQSSVNQQNLFPSTINGNSSSPTVTMITNTNTGGSNTNQQQMYLTNAQTARSITIGSNQHLAYINRQQPQTMQNQNTSANTNLNMNSFQTPNLQRIHTIPGTGQTIVRTTNVISNGVPANYQTIQASIQQQQQHQHMAINRNQALHRMGCAPGQQNMQYTISRQATPGAVAIQQQQQQANMVNMNQNVTQMNIVKSNDVFMSNQQSVGLGMPKTVNNNTSVAVTKVLPSINQQQVNNFQIHQQQGQIQVQPTQQPNQLTVNTGNMNPTRAQMIDSSNQNVSSVAQSNASATLYVTNPHTILANSNATLNTNSSGSGIATIANSNNGIQTSMLSANGNTNNNLISGTNQIKNQNSLLTPPPQQHTEVQRKQFIQKQLVLLLHAHKCQQREKQSLNGEQRSNGCTLPHCSTMKNVLQHMTKCNDHKTCPTKEWQKRVTQEMRNHLVQKIISALIPTTDSNALRDKRMINLANYARRVESETFEIANNQEEYFHKLAEKIYKIQKELEDRREKKRLQDLQTLQNANSMMQGTHVDMTSSSLGSIDKSAGEHGPPNRIAPQSEIPSFSSSNILNHEHLVQQIKNEPLMTLSNTSTTRPNNFSQDSLGSLLNNTGHDMIDNPNNRSDTNNNHMFSSDPLGSTRFKAEPISPKQQQLLTANNGRELMPVKKEEHDDFPIPKRSSTPPTGVKSELSEYSKPKLPQIESTSKQLPKYPVTFTPEELRLRLEPVIQKLLTYEDSHPFRQPVDPVALNILDYPSIIKHPMDISTISNKLINGEYENPLQFVDDMWLMFNNAWLYNKKTTKVYKMGSKLSDLFTEAVDPVMQSMGYCCGRQFVFLPQVMFCYGNQLCCQIPRDGAYYYYNNPEPSRANLSGDKYTFCNKCFDSVKGEMICVGDDPAQPLIELRKCDFTPAKNDAQEPEIMVDCIVCSRKWHQICALHLDQVWPEGFVCERCIKDYNIKRKDNRYVAHKLTMTDLAHRLEQRVNTFLRAECPTAGRVTVRILAASDKVCEVKPRLKKYYQNQVPDGYPYRTKAIFAFQEIEGVDVVLFGMHVQEYDGRCQAPNARRVYVSYLDSVHFFRPKQYRTEVYHEILIGYLDYAKQLGYVYAHIWACPPSEGDDYIFHCHPPEQRVPKPKRLQEWYKKMLDRAILEHVVIDYKDIMKDCTDNQVQTAINIPYFEGDFWSNIIEESIKELEQEEEERRKKEEVEAARIVEDGALDDPIEPDDPTDISDKRKSANTHKKKNLKKTASQRKIAKKQISNCSDLITKIFTTMEKHKEAFFVIRLRNPLITHPPVNDTDALIQCDLMDTRDSFLNFARDKHYEFSSLRRAKFSTMALLHELHSSTTDKFTYNCNHCRQQCDVRYHCTVCEDFDLCEKCYYQEKHEHKMERSVQQSLVDVSNDEHSANNPNGDKSLASPQLQRQQSMQRCIEALLHAVNCRNANCINRSCLRYKRVIQHTKDCKGKNSQCNICKQVIFLCWYHAKSCNEQNCQVPFCTNLKTKIQKQRATNHQMDRRRMFATMHQRSNTMQPVSSSSSSSLNPRVEPITNHQSVDSPSSGKPSITTTMGAPSHTTNRLPQTNVIYAQQIAAANSGILPPMNQQWTPQQQQQQQQQTPRTYQIQTGKPSNITGIMQTSLMNNNNNTNNMLRVVNGSLINQASGNGSIVLHTPQQIVHSQSVGSALNSATNNTDMLNVMISRVKHDSSVDTNDQHNANNSESKQNPQLFQSLLQFKNNNRSQPGTNYMTTSTNGPIVMTQNHAWITAQPSTQQQQFQPPNYNSATRQMLRPSQQQTPTQSPQAILALRSPSPSQQQQASAAYLRTQNNAITTTINNNNNNPNSLQRQSTNLTTHLPSPIVDQQSTQPSVTK</sequence>
<dbReference type="Pfam" id="PF00569">
    <property type="entry name" value="ZZ"/>
    <property type="match status" value="1"/>
</dbReference>
<dbReference type="InterPro" id="IPR013083">
    <property type="entry name" value="Znf_RING/FYVE/PHD"/>
</dbReference>
<feature type="compositionally biased region" description="Polar residues" evidence="20">
    <location>
        <begin position="70"/>
        <end position="91"/>
    </location>
</feature>
<keyword evidence="3" id="KW-0488">Methylation</keyword>
<feature type="compositionally biased region" description="Basic and acidic residues" evidence="20">
    <location>
        <begin position="1292"/>
        <end position="1308"/>
    </location>
</feature>
<dbReference type="SUPFAM" id="SSF47370">
    <property type="entry name" value="Bromodomain"/>
    <property type="match status" value="1"/>
</dbReference>
<feature type="region of interest" description="Disordered" evidence="20">
    <location>
        <begin position="1485"/>
        <end position="1511"/>
    </location>
</feature>
<dbReference type="PRINTS" id="PR00503">
    <property type="entry name" value="BROMODOMAIN"/>
</dbReference>
<dbReference type="GO" id="GO:0003713">
    <property type="term" value="F:transcription coactivator activity"/>
    <property type="evidence" value="ECO:0007669"/>
    <property type="project" value="TreeGrafter"/>
</dbReference>
<comment type="caution">
    <text evidence="27">The sequence shown here is derived from an EMBL/GenBank/DDBJ whole genome shotgun (WGS) entry which is preliminary data.</text>
</comment>
<accession>A0A8S2GT52</accession>
<keyword evidence="14" id="KW-0539">Nucleus</keyword>
<dbReference type="Pfam" id="PF00439">
    <property type="entry name" value="Bromodomain"/>
    <property type="match status" value="1"/>
</dbReference>
<dbReference type="GO" id="GO:0000123">
    <property type="term" value="C:histone acetyltransferase complex"/>
    <property type="evidence" value="ECO:0007669"/>
    <property type="project" value="TreeGrafter"/>
</dbReference>
<feature type="domain" description="TAZ-type" evidence="22">
    <location>
        <begin position="1513"/>
        <end position="1593"/>
    </location>
</feature>
<feature type="domain" description="TAZ-type" evidence="22">
    <location>
        <begin position="461"/>
        <end position="582"/>
    </location>
</feature>
<evidence type="ECO:0000256" key="10">
    <source>
        <dbReference type="ARBA" id="ARBA00023015"/>
    </source>
</evidence>
<organism evidence="27 28">
    <name type="scientific">Didymodactylos carnosus</name>
    <dbReference type="NCBI Taxonomy" id="1234261"/>
    <lineage>
        <taxon>Eukaryota</taxon>
        <taxon>Metazoa</taxon>
        <taxon>Spiralia</taxon>
        <taxon>Gnathifera</taxon>
        <taxon>Rotifera</taxon>
        <taxon>Eurotatoria</taxon>
        <taxon>Bdelloidea</taxon>
        <taxon>Philodinida</taxon>
        <taxon>Philodinidae</taxon>
        <taxon>Didymodactylos</taxon>
    </lineage>
</organism>
<feature type="domain" description="ZZ-type" evidence="23">
    <location>
        <begin position="1442"/>
        <end position="1496"/>
    </location>
</feature>
<evidence type="ECO:0000256" key="20">
    <source>
        <dbReference type="SAM" id="MobiDB-lite"/>
    </source>
</evidence>
<dbReference type="Pfam" id="PF08214">
    <property type="entry name" value="HAT_KAT11"/>
    <property type="match status" value="1"/>
</dbReference>
<keyword evidence="8 18" id="KW-0862">Zinc</keyword>
<keyword evidence="15" id="KW-0012">Acyltransferase</keyword>
<feature type="compositionally biased region" description="Low complexity" evidence="20">
    <location>
        <begin position="1692"/>
        <end position="1717"/>
    </location>
</feature>
<dbReference type="SUPFAM" id="SSF47040">
    <property type="entry name" value="Kix domain of CBP (creb binding protein)"/>
    <property type="match status" value="1"/>
</dbReference>
<feature type="region of interest" description="Disordered" evidence="20">
    <location>
        <begin position="1692"/>
        <end position="1719"/>
    </location>
</feature>
<dbReference type="PROSITE" id="PS50014">
    <property type="entry name" value="BROMODOMAIN_2"/>
    <property type="match status" value="1"/>
</dbReference>
<keyword evidence="6" id="KW-0677">Repeat</keyword>
<evidence type="ECO:0000256" key="2">
    <source>
        <dbReference type="ARBA" id="ARBA00013184"/>
    </source>
</evidence>
<name>A0A8S2GT52_9BILA</name>
<evidence type="ECO:0000256" key="3">
    <source>
        <dbReference type="ARBA" id="ARBA00022481"/>
    </source>
</evidence>
<dbReference type="InterPro" id="IPR043145">
    <property type="entry name" value="Znf_ZZ_sf"/>
</dbReference>
<feature type="region of interest" description="Disordered" evidence="20">
    <location>
        <begin position="70"/>
        <end position="117"/>
    </location>
</feature>
<dbReference type="PROSITE" id="PS50135">
    <property type="entry name" value="ZF_ZZ_2"/>
    <property type="match status" value="1"/>
</dbReference>
<feature type="region of interest" description="Disordered" evidence="20">
    <location>
        <begin position="629"/>
        <end position="660"/>
    </location>
</feature>
<feature type="compositionally biased region" description="Polar residues" evidence="20">
    <location>
        <begin position="107"/>
        <end position="117"/>
    </location>
</feature>
<feature type="compositionally biased region" description="Low complexity" evidence="20">
    <location>
        <begin position="1882"/>
        <end position="1892"/>
    </location>
</feature>
<dbReference type="SMART" id="SM01250">
    <property type="entry name" value="KAT11"/>
    <property type="match status" value="1"/>
</dbReference>
<dbReference type="EMBL" id="CAJNOK010000772">
    <property type="protein sequence ID" value="CAF0774527.1"/>
    <property type="molecule type" value="Genomic_DNA"/>
</dbReference>
<comment type="catalytic activity">
    <reaction evidence="16">
        <text>L-lysyl-[protein] + acetyl-CoA = N(6)-acetyl-L-lysyl-[protein] + CoA + H(+)</text>
        <dbReference type="Rhea" id="RHEA:45948"/>
        <dbReference type="Rhea" id="RHEA-COMP:9752"/>
        <dbReference type="Rhea" id="RHEA-COMP:10731"/>
        <dbReference type="ChEBI" id="CHEBI:15378"/>
        <dbReference type="ChEBI" id="CHEBI:29969"/>
        <dbReference type="ChEBI" id="CHEBI:57287"/>
        <dbReference type="ChEBI" id="CHEBI:57288"/>
        <dbReference type="ChEBI" id="CHEBI:61930"/>
        <dbReference type="EC" id="2.3.1.48"/>
    </reaction>
</comment>
<dbReference type="SMART" id="SM00291">
    <property type="entry name" value="ZnF_ZZ"/>
    <property type="match status" value="1"/>
</dbReference>
<dbReference type="SMART" id="SM00297">
    <property type="entry name" value="BROMO"/>
    <property type="match status" value="1"/>
</dbReference>
<feature type="zinc finger region" description="TAZ-type" evidence="18">
    <location>
        <begin position="1513"/>
        <end position="1593"/>
    </location>
</feature>
<dbReference type="Gene3D" id="2.10.110.40">
    <property type="match status" value="1"/>
</dbReference>
<dbReference type="InterPro" id="IPR036427">
    <property type="entry name" value="Bromodomain-like_sf"/>
</dbReference>
<feature type="compositionally biased region" description="Polar residues" evidence="20">
    <location>
        <begin position="1642"/>
        <end position="1670"/>
    </location>
</feature>
<dbReference type="GO" id="GO:0045944">
    <property type="term" value="P:positive regulation of transcription by RNA polymerase II"/>
    <property type="evidence" value="ECO:0007669"/>
    <property type="project" value="TreeGrafter"/>
</dbReference>
<dbReference type="PROSITE" id="PS51727">
    <property type="entry name" value="CBP_P300_HAT"/>
    <property type="match status" value="1"/>
</dbReference>
<reference evidence="27" key="1">
    <citation type="submission" date="2021-02" db="EMBL/GenBank/DDBJ databases">
        <authorList>
            <person name="Nowell W R."/>
        </authorList>
    </citation>
    <scope>NUCLEOTIDE SEQUENCE</scope>
</reference>
<feature type="region of interest" description="Disordered" evidence="20">
    <location>
        <begin position="682"/>
        <end position="726"/>
    </location>
</feature>
<evidence type="ECO:0000256" key="17">
    <source>
        <dbReference type="PROSITE-ProRule" id="PRU00035"/>
    </source>
</evidence>
<evidence type="ECO:0000259" key="21">
    <source>
        <dbReference type="PROSITE" id="PS50014"/>
    </source>
</evidence>
<dbReference type="SUPFAM" id="SSF57850">
    <property type="entry name" value="RING/U-box"/>
    <property type="match status" value="1"/>
</dbReference>
<protein>
    <recommendedName>
        <fullName evidence="2">histone acetyltransferase</fullName>
        <ecNumber evidence="2">2.3.1.48</ecNumber>
    </recommendedName>
</protein>
<evidence type="ECO:0000259" key="25">
    <source>
        <dbReference type="PROSITE" id="PS51727"/>
    </source>
</evidence>
<dbReference type="InterPro" id="IPR056484">
    <property type="entry name" value="PHD_P300"/>
</dbReference>
<dbReference type="GO" id="GO:0031490">
    <property type="term" value="F:chromatin DNA binding"/>
    <property type="evidence" value="ECO:0007669"/>
    <property type="project" value="TreeGrafter"/>
</dbReference>
<feature type="compositionally biased region" description="Basic residues" evidence="20">
    <location>
        <begin position="1330"/>
        <end position="1344"/>
    </location>
</feature>
<evidence type="ECO:0000259" key="24">
    <source>
        <dbReference type="PROSITE" id="PS50952"/>
    </source>
</evidence>
<dbReference type="GO" id="GO:0008270">
    <property type="term" value="F:zinc ion binding"/>
    <property type="evidence" value="ECO:0007669"/>
    <property type="project" value="UniProtKB-KW"/>
</dbReference>
<evidence type="ECO:0000256" key="1">
    <source>
        <dbReference type="ARBA" id="ARBA00004123"/>
    </source>
</evidence>
<dbReference type="GO" id="GO:0005634">
    <property type="term" value="C:nucleus"/>
    <property type="evidence" value="ECO:0007669"/>
    <property type="project" value="UniProtKB-SubCell"/>
</dbReference>
<dbReference type="SUPFAM" id="SSF57933">
    <property type="entry name" value="TAZ domain"/>
    <property type="match status" value="2"/>
</dbReference>
<evidence type="ECO:0000256" key="19">
    <source>
        <dbReference type="PROSITE-ProRule" id="PRU00228"/>
    </source>
</evidence>
<dbReference type="Proteomes" id="UP000677228">
    <property type="component" value="Unassembled WGS sequence"/>
</dbReference>
<keyword evidence="13" id="KW-0804">Transcription</keyword>
<evidence type="ECO:0000256" key="6">
    <source>
        <dbReference type="ARBA" id="ARBA00022737"/>
    </source>
</evidence>
<feature type="compositionally biased region" description="Polar residues" evidence="20">
    <location>
        <begin position="682"/>
        <end position="706"/>
    </location>
</feature>
<evidence type="ECO:0000313" key="28">
    <source>
        <dbReference type="Proteomes" id="UP000682733"/>
    </source>
</evidence>
<keyword evidence="10" id="KW-0805">Transcription regulation</keyword>
<feature type="compositionally biased region" description="Acidic residues" evidence="20">
    <location>
        <begin position="1310"/>
        <end position="1323"/>
    </location>
</feature>
<feature type="region of interest" description="Disordered" evidence="20">
    <location>
        <begin position="761"/>
        <end position="790"/>
    </location>
</feature>
<feature type="compositionally biased region" description="Polar residues" evidence="20">
    <location>
        <begin position="1934"/>
        <end position="1962"/>
    </location>
</feature>
<dbReference type="Gene3D" id="1.10.246.20">
    <property type="entry name" value="Coactivator CBP, KIX domain"/>
    <property type="match status" value="1"/>
</dbReference>
<dbReference type="PANTHER" id="PTHR13808:SF1">
    <property type="entry name" value="HISTONE ACETYLTRANSFERASE"/>
    <property type="match status" value="1"/>
</dbReference>
<evidence type="ECO:0000256" key="16">
    <source>
        <dbReference type="ARBA" id="ARBA00048017"/>
    </source>
</evidence>
<dbReference type="GO" id="GO:0140297">
    <property type="term" value="F:DNA-binding transcription factor binding"/>
    <property type="evidence" value="ECO:0007669"/>
    <property type="project" value="UniProtKB-ARBA"/>
</dbReference>
<evidence type="ECO:0000256" key="11">
    <source>
        <dbReference type="ARBA" id="ARBA00023117"/>
    </source>
</evidence>
<evidence type="ECO:0000256" key="12">
    <source>
        <dbReference type="ARBA" id="ARBA00023159"/>
    </source>
</evidence>
<feature type="region of interest" description="Disordered" evidence="20">
    <location>
        <begin position="1292"/>
        <end position="1344"/>
    </location>
</feature>
<keyword evidence="4" id="KW-0808">Transferase</keyword>
<evidence type="ECO:0000259" key="22">
    <source>
        <dbReference type="PROSITE" id="PS50134"/>
    </source>
</evidence>
<dbReference type="PROSITE" id="PS01357">
    <property type="entry name" value="ZF_ZZ_1"/>
    <property type="match status" value="1"/>
</dbReference>
<feature type="compositionally biased region" description="Low complexity" evidence="20">
    <location>
        <begin position="712"/>
        <end position="722"/>
    </location>
</feature>
<evidence type="ECO:0000256" key="8">
    <source>
        <dbReference type="ARBA" id="ARBA00022833"/>
    </source>
</evidence>
<dbReference type="InterPro" id="IPR035898">
    <property type="entry name" value="TAZ_dom_sf"/>
</dbReference>
<evidence type="ECO:0000313" key="26">
    <source>
        <dbReference type="EMBL" id="CAF0774527.1"/>
    </source>
</evidence>
<feature type="domain" description="Bromo" evidence="21">
    <location>
        <begin position="826"/>
        <end position="898"/>
    </location>
</feature>
<dbReference type="InterPro" id="IPR001487">
    <property type="entry name" value="Bromodomain"/>
</dbReference>
<keyword evidence="5 18" id="KW-0479">Metal-binding</keyword>
<proteinExistence type="predicted"/>
<dbReference type="EMBL" id="CAJOBA010000772">
    <property type="protein sequence ID" value="CAF3555652.1"/>
    <property type="molecule type" value="Genomic_DNA"/>
</dbReference>
<keyword evidence="7 19" id="KW-0863">Zinc-finger</keyword>
<feature type="compositionally biased region" description="Polar residues" evidence="20">
    <location>
        <begin position="1500"/>
        <end position="1511"/>
    </location>
</feature>
<dbReference type="PANTHER" id="PTHR13808">
    <property type="entry name" value="CBP/P300-RELATED"/>
    <property type="match status" value="1"/>
</dbReference>
<dbReference type="InterPro" id="IPR013178">
    <property type="entry name" value="Histone_AcTrfase_Rtt109/CBP"/>
</dbReference>
<evidence type="ECO:0000256" key="4">
    <source>
        <dbReference type="ARBA" id="ARBA00022679"/>
    </source>
</evidence>
<comment type="subcellular location">
    <subcellularLocation>
        <location evidence="1">Nucleus</location>
    </subcellularLocation>
</comment>
<gene>
    <name evidence="26" type="ORF">OVA965_LOCUS3268</name>
    <name evidence="27" type="ORF">TMI583_LOCUS3267</name>
</gene>
<dbReference type="CDD" id="cd15802">
    <property type="entry name" value="RING_CBP-p300"/>
    <property type="match status" value="1"/>
</dbReference>
<dbReference type="InterPro" id="IPR031162">
    <property type="entry name" value="CBP_P300_HAT"/>
</dbReference>
<evidence type="ECO:0000256" key="18">
    <source>
        <dbReference type="PROSITE-ProRule" id="PRU00203"/>
    </source>
</evidence>
<feature type="domain" description="KIX" evidence="24">
    <location>
        <begin position="522"/>
        <end position="601"/>
    </location>
</feature>
<feature type="region of interest" description="Disordered" evidence="20">
    <location>
        <begin position="1860"/>
        <end position="1892"/>
    </location>
</feature>
<dbReference type="InterPro" id="IPR036529">
    <property type="entry name" value="KIX_dom_sf"/>
</dbReference>
<dbReference type="Pfam" id="PF02135">
    <property type="entry name" value="zf-TAZ"/>
    <property type="match status" value="1"/>
</dbReference>
<dbReference type="PROSITE" id="PS50134">
    <property type="entry name" value="ZF_TAZ"/>
    <property type="match status" value="2"/>
</dbReference>
<feature type="region of interest" description="Disordered" evidence="20">
    <location>
        <begin position="1617"/>
        <end position="1670"/>
    </location>
</feature>
<dbReference type="Proteomes" id="UP000682733">
    <property type="component" value="Unassembled WGS sequence"/>
</dbReference>
<dbReference type="EC" id="2.3.1.48" evidence="2"/>
<dbReference type="CDD" id="cd15557">
    <property type="entry name" value="PHD_CBP_p300"/>
    <property type="match status" value="1"/>
</dbReference>
<dbReference type="InterPro" id="IPR000433">
    <property type="entry name" value="Znf_ZZ"/>
</dbReference>
<dbReference type="Pfam" id="PF02172">
    <property type="entry name" value="KIX"/>
    <property type="match status" value="1"/>
</dbReference>
<evidence type="ECO:0000256" key="9">
    <source>
        <dbReference type="ARBA" id="ARBA00022853"/>
    </source>
</evidence>
<keyword evidence="11 17" id="KW-0103">Bromodomain</keyword>
<evidence type="ECO:0000256" key="7">
    <source>
        <dbReference type="ARBA" id="ARBA00022771"/>
    </source>
</evidence>
<dbReference type="InterPro" id="IPR010303">
    <property type="entry name" value="RING_CBP-p300"/>
</dbReference>
<feature type="compositionally biased region" description="Low complexity" evidence="20">
    <location>
        <begin position="92"/>
        <end position="106"/>
    </location>
</feature>
<evidence type="ECO:0000256" key="14">
    <source>
        <dbReference type="ARBA" id="ARBA00023242"/>
    </source>
</evidence>
<dbReference type="PROSITE" id="PS50952">
    <property type="entry name" value="KIX"/>
    <property type="match status" value="1"/>
</dbReference>
<keyword evidence="12" id="KW-0010">Activator</keyword>
<dbReference type="Gene3D" id="3.30.40.10">
    <property type="entry name" value="Zinc/RING finger domain, C3HC4 (zinc finger)"/>
    <property type="match status" value="1"/>
</dbReference>
<dbReference type="InterPro" id="IPR003101">
    <property type="entry name" value="KIX_dom"/>
</dbReference>
<evidence type="ECO:0000313" key="27">
    <source>
        <dbReference type="EMBL" id="CAF3555652.1"/>
    </source>
</evidence>
<feature type="zinc finger region" description="TAZ-type" evidence="18">
    <location>
        <begin position="461"/>
        <end position="582"/>
    </location>
</feature>
<evidence type="ECO:0000256" key="15">
    <source>
        <dbReference type="ARBA" id="ARBA00023315"/>
    </source>
</evidence>
<feature type="domain" description="CBP/p300-type HAT" evidence="25">
    <location>
        <begin position="1058"/>
        <end position="1440"/>
    </location>
</feature>
<dbReference type="Gene3D" id="1.20.1020.10">
    <property type="entry name" value="TAZ domain"/>
    <property type="match status" value="1"/>
</dbReference>